<evidence type="ECO:0000313" key="1">
    <source>
        <dbReference type="EMBL" id="KAF2426180.1"/>
    </source>
</evidence>
<name>A0A9P4NL41_9PEZI</name>
<dbReference type="InterPro" id="IPR038883">
    <property type="entry name" value="AN11006-like"/>
</dbReference>
<dbReference type="PANTHER" id="PTHR42085">
    <property type="entry name" value="F-BOX DOMAIN-CONTAINING PROTEIN"/>
    <property type="match status" value="1"/>
</dbReference>
<sequence>MDNSVAILRKRKLSAETPVEESSAKVPKMNDGPAEALEIPEFIDPNGIFRIPREVRDMIYHNIFHAANITGPKEFNALTTVFRVNKQFLSETRNMFYSQYYQKLQIVITSIPDLRAFLRTIGNHAHHPHTSTTFQLIMPTQLKLYSYKEYKVYESFLNACRRFILSETAVESNKRLDHVDDETDIPFVEMMFAKCQANSSVMVCVAGGEGVDGTKYADWSFWEIIQGPQNKGLDLGCRSHYHHYTHAQKHTRTNTRTHEHTHAQTHARTNNMSMVLPTKKRAHTEIDKIDTQPPNKMQKLDVDVALGPEKAVKPSGIFSLPRELRDMVYKEVFASNSGATINREAFNLITALFRVSKQFHVETKDLFYKSYYQNLKIVITTIPALRGFLTSIGPKDNHAHSASSLRIFTAPTPGTPSTAQEEIFDKLKGVIIFLPRTKEREQLRSIPMHAAITREICAFGTPFDDEFWKQIEGRPGTSLNYHEWSGEDYGGNLYIEYLVTLYDRDQNRTKVLSRSPFCSHGNMESRKRQFDDDAIDVDLQPLCKIQKADLTAGPDCERAVVAVKSAEFYHLYMCQGCLPFRPPENMHNSSHGTKLTT</sequence>
<dbReference type="AlphaFoldDB" id="A0A9P4NL41"/>
<gene>
    <name evidence="1" type="ORF">EJ08DRAFT_663369</name>
</gene>
<reference evidence="1" key="1">
    <citation type="journal article" date="2020" name="Stud. Mycol.">
        <title>101 Dothideomycetes genomes: a test case for predicting lifestyles and emergence of pathogens.</title>
        <authorList>
            <person name="Haridas S."/>
            <person name="Albert R."/>
            <person name="Binder M."/>
            <person name="Bloem J."/>
            <person name="Labutti K."/>
            <person name="Salamov A."/>
            <person name="Andreopoulos B."/>
            <person name="Baker S."/>
            <person name="Barry K."/>
            <person name="Bills G."/>
            <person name="Bluhm B."/>
            <person name="Cannon C."/>
            <person name="Castanera R."/>
            <person name="Culley D."/>
            <person name="Daum C."/>
            <person name="Ezra D."/>
            <person name="Gonzalez J."/>
            <person name="Henrissat B."/>
            <person name="Kuo A."/>
            <person name="Liang C."/>
            <person name="Lipzen A."/>
            <person name="Lutzoni F."/>
            <person name="Magnuson J."/>
            <person name="Mondo S."/>
            <person name="Nolan M."/>
            <person name="Ohm R."/>
            <person name="Pangilinan J."/>
            <person name="Park H.-J."/>
            <person name="Ramirez L."/>
            <person name="Alfaro M."/>
            <person name="Sun H."/>
            <person name="Tritt A."/>
            <person name="Yoshinaga Y."/>
            <person name="Zwiers L.-H."/>
            <person name="Turgeon B."/>
            <person name="Goodwin S."/>
            <person name="Spatafora J."/>
            <person name="Crous P."/>
            <person name="Grigoriev I."/>
        </authorList>
    </citation>
    <scope>NUCLEOTIDE SEQUENCE</scope>
    <source>
        <strain evidence="1">CBS 130266</strain>
    </source>
</reference>
<proteinExistence type="predicted"/>
<dbReference type="EMBL" id="MU007066">
    <property type="protein sequence ID" value="KAF2426180.1"/>
    <property type="molecule type" value="Genomic_DNA"/>
</dbReference>
<dbReference type="PANTHER" id="PTHR42085:SF8">
    <property type="entry name" value="F-BOX DOMAIN-CONTAINING PROTEIN"/>
    <property type="match status" value="1"/>
</dbReference>
<keyword evidence="2" id="KW-1185">Reference proteome</keyword>
<protein>
    <submittedName>
        <fullName evidence="1">Uncharacterized protein</fullName>
    </submittedName>
</protein>
<dbReference type="Proteomes" id="UP000800235">
    <property type="component" value="Unassembled WGS sequence"/>
</dbReference>
<evidence type="ECO:0000313" key="2">
    <source>
        <dbReference type="Proteomes" id="UP000800235"/>
    </source>
</evidence>
<organism evidence="1 2">
    <name type="scientific">Tothia fuscella</name>
    <dbReference type="NCBI Taxonomy" id="1048955"/>
    <lineage>
        <taxon>Eukaryota</taxon>
        <taxon>Fungi</taxon>
        <taxon>Dikarya</taxon>
        <taxon>Ascomycota</taxon>
        <taxon>Pezizomycotina</taxon>
        <taxon>Dothideomycetes</taxon>
        <taxon>Pleosporomycetidae</taxon>
        <taxon>Venturiales</taxon>
        <taxon>Cylindrosympodiaceae</taxon>
        <taxon>Tothia</taxon>
    </lineage>
</organism>
<accession>A0A9P4NL41</accession>
<comment type="caution">
    <text evidence="1">The sequence shown here is derived from an EMBL/GenBank/DDBJ whole genome shotgun (WGS) entry which is preliminary data.</text>
</comment>